<comment type="similarity">
    <text evidence="2">Belongs to the bacterial sugar transferase family.</text>
</comment>
<keyword evidence="10" id="KW-1185">Reference proteome</keyword>
<evidence type="ECO:0000256" key="1">
    <source>
        <dbReference type="ARBA" id="ARBA00004141"/>
    </source>
</evidence>
<dbReference type="AlphaFoldDB" id="A0A2W0H6G2"/>
<dbReference type="Proteomes" id="UP000248066">
    <property type="component" value="Unassembled WGS sequence"/>
</dbReference>
<evidence type="ECO:0000313" key="9">
    <source>
        <dbReference type="EMBL" id="PYZ96286.1"/>
    </source>
</evidence>
<evidence type="ECO:0000313" key="10">
    <source>
        <dbReference type="Proteomes" id="UP000248066"/>
    </source>
</evidence>
<feature type="transmembrane region" description="Helical" evidence="7">
    <location>
        <begin position="20"/>
        <end position="41"/>
    </location>
</feature>
<dbReference type="GO" id="GO:0016780">
    <property type="term" value="F:phosphotransferase activity, for other substituted phosphate groups"/>
    <property type="evidence" value="ECO:0007669"/>
    <property type="project" value="TreeGrafter"/>
</dbReference>
<accession>A0A2W0H6G2</accession>
<evidence type="ECO:0000256" key="7">
    <source>
        <dbReference type="SAM" id="Phobius"/>
    </source>
</evidence>
<evidence type="ECO:0000256" key="3">
    <source>
        <dbReference type="ARBA" id="ARBA00022679"/>
    </source>
</evidence>
<evidence type="ECO:0000256" key="6">
    <source>
        <dbReference type="ARBA" id="ARBA00023136"/>
    </source>
</evidence>
<dbReference type="OrthoDB" id="9808602at2"/>
<comment type="caution">
    <text evidence="9">The sequence shown here is derived from an EMBL/GenBank/DDBJ whole genome shotgun (WGS) entry which is preliminary data.</text>
</comment>
<comment type="subcellular location">
    <subcellularLocation>
        <location evidence="1">Membrane</location>
        <topology evidence="1">Multi-pass membrane protein</topology>
    </subcellularLocation>
</comment>
<evidence type="ECO:0000256" key="2">
    <source>
        <dbReference type="ARBA" id="ARBA00006464"/>
    </source>
</evidence>
<dbReference type="PANTHER" id="PTHR30576">
    <property type="entry name" value="COLANIC BIOSYNTHESIS UDP-GLUCOSE LIPID CARRIER TRANSFERASE"/>
    <property type="match status" value="1"/>
</dbReference>
<dbReference type="InterPro" id="IPR017475">
    <property type="entry name" value="EPS_sugar_tfrase"/>
</dbReference>
<name>A0A2W0H6G2_9BACI</name>
<keyword evidence="6 7" id="KW-0472">Membrane</keyword>
<sequence length="200" mass="22524">MFFPAGGKKGYHLAKRIMDILLALIGLVIAFPVLLAAAIVIKLDTPGPVFFSQVRVGWRGETFRIYKLRSMVQTAEKNGVRWTKVNDPRVTRAGAWIRKTRIDELPQLYNVLIGDMSMVGPRPERPFFTKQFSEEIPGFTDRLAVKPGLTGWAQVNGGYDVTPRQKLKYDREYINNQSLRLDAKTLLLTCKVVITGSGAR</sequence>
<reference evidence="9 10" key="1">
    <citation type="submission" date="2017-10" db="EMBL/GenBank/DDBJ databases">
        <title>Bacillus sp. nov., a halophilic bacterium isolated from a Yangshapao Lake.</title>
        <authorList>
            <person name="Wang H."/>
        </authorList>
    </citation>
    <scope>NUCLEOTIDE SEQUENCE [LARGE SCALE GENOMIC DNA]</scope>
    <source>
        <strain evidence="9 10">YSP-3</strain>
    </source>
</reference>
<feature type="domain" description="Bacterial sugar transferase" evidence="8">
    <location>
        <begin position="15"/>
        <end position="194"/>
    </location>
</feature>
<dbReference type="GO" id="GO:0016020">
    <property type="term" value="C:membrane"/>
    <property type="evidence" value="ECO:0007669"/>
    <property type="project" value="UniProtKB-SubCell"/>
</dbReference>
<keyword evidence="4 7" id="KW-0812">Transmembrane</keyword>
<evidence type="ECO:0000259" key="8">
    <source>
        <dbReference type="Pfam" id="PF02397"/>
    </source>
</evidence>
<dbReference type="EMBL" id="PDOF01000003">
    <property type="protein sequence ID" value="PYZ96286.1"/>
    <property type="molecule type" value="Genomic_DNA"/>
</dbReference>
<evidence type="ECO:0000256" key="5">
    <source>
        <dbReference type="ARBA" id="ARBA00022989"/>
    </source>
</evidence>
<keyword evidence="5 7" id="KW-1133">Transmembrane helix</keyword>
<gene>
    <name evidence="9" type="ORF">CR205_16145</name>
</gene>
<dbReference type="InterPro" id="IPR003362">
    <property type="entry name" value="Bact_transf"/>
</dbReference>
<protein>
    <submittedName>
        <fullName evidence="9">UDP-phosphate N-acetylgalactosaminyl-1-phosphate transferase</fullName>
    </submittedName>
</protein>
<keyword evidence="3 9" id="KW-0808">Transferase</keyword>
<evidence type="ECO:0000256" key="4">
    <source>
        <dbReference type="ARBA" id="ARBA00022692"/>
    </source>
</evidence>
<dbReference type="PANTHER" id="PTHR30576:SF0">
    <property type="entry name" value="UNDECAPRENYL-PHOSPHATE N-ACETYLGALACTOSAMINYL 1-PHOSPHATE TRANSFERASE-RELATED"/>
    <property type="match status" value="1"/>
</dbReference>
<proteinExistence type="inferred from homology"/>
<dbReference type="NCBIfam" id="TIGR03025">
    <property type="entry name" value="EPS_sugtrans"/>
    <property type="match status" value="1"/>
</dbReference>
<dbReference type="Pfam" id="PF02397">
    <property type="entry name" value="Bac_transf"/>
    <property type="match status" value="1"/>
</dbReference>
<organism evidence="9 10">
    <name type="scientific">Alteribacter lacisalsi</name>
    <dbReference type="NCBI Taxonomy" id="2045244"/>
    <lineage>
        <taxon>Bacteria</taxon>
        <taxon>Bacillati</taxon>
        <taxon>Bacillota</taxon>
        <taxon>Bacilli</taxon>
        <taxon>Bacillales</taxon>
        <taxon>Bacillaceae</taxon>
        <taxon>Alteribacter</taxon>
    </lineage>
</organism>